<evidence type="ECO:0000256" key="2">
    <source>
        <dbReference type="ARBA" id="ARBA00022729"/>
    </source>
</evidence>
<dbReference type="CDD" id="cd00033">
    <property type="entry name" value="CCP"/>
    <property type="match status" value="7"/>
</dbReference>
<feature type="signal peptide" evidence="7">
    <location>
        <begin position="1"/>
        <end position="19"/>
    </location>
</feature>
<evidence type="ECO:0000256" key="7">
    <source>
        <dbReference type="SAM" id="SignalP"/>
    </source>
</evidence>
<dbReference type="InterPro" id="IPR051277">
    <property type="entry name" value="SEZ6_CSMD_C4BPB_Regulators"/>
</dbReference>
<evidence type="ECO:0000256" key="5">
    <source>
        <dbReference type="PROSITE-ProRule" id="PRU00302"/>
    </source>
</evidence>
<dbReference type="KEGG" id="bspl:114858756"/>
<feature type="disulfide bond" evidence="5">
    <location>
        <begin position="176"/>
        <end position="203"/>
    </location>
</feature>
<feature type="domain" description="Sushi" evidence="8">
    <location>
        <begin position="147"/>
        <end position="205"/>
    </location>
</feature>
<dbReference type="AlphaFoldDB" id="A0A6P7N0Y0"/>
<keyword evidence="1 5" id="KW-0768">Sushi</keyword>
<name>A0A6P7N0Y0_BETSP</name>
<feature type="domain" description="Sushi" evidence="8">
    <location>
        <begin position="348"/>
        <end position="407"/>
    </location>
</feature>
<protein>
    <submittedName>
        <fullName evidence="10">Complement receptor type 1-like isoform X1</fullName>
    </submittedName>
</protein>
<evidence type="ECO:0000313" key="10">
    <source>
        <dbReference type="RefSeq" id="XP_029012118.1"/>
    </source>
</evidence>
<dbReference type="InterPro" id="IPR035976">
    <property type="entry name" value="Sushi/SCR/CCP_sf"/>
</dbReference>
<dbReference type="OrthoDB" id="6127264at2759"/>
<evidence type="ECO:0000256" key="4">
    <source>
        <dbReference type="ARBA" id="ARBA00023157"/>
    </source>
</evidence>
<dbReference type="GeneID" id="114858756"/>
<dbReference type="SUPFAM" id="SSF57535">
    <property type="entry name" value="Complement control module/SCR domain"/>
    <property type="match status" value="7"/>
</dbReference>
<keyword evidence="3" id="KW-0677">Repeat</keyword>
<dbReference type="InterPro" id="IPR000436">
    <property type="entry name" value="Sushi_SCR_CCP_dom"/>
</dbReference>
<dbReference type="InParanoid" id="A0A6P7N0Y0"/>
<feature type="domain" description="Sushi" evidence="8">
    <location>
        <begin position="291"/>
        <end position="347"/>
    </location>
</feature>
<gene>
    <name evidence="10" type="primary">LOC114858756</name>
</gene>
<dbReference type="PANTHER" id="PTHR45656:SF4">
    <property type="entry name" value="PROTEIN CBR-CLEC-78"/>
    <property type="match status" value="1"/>
</dbReference>
<evidence type="ECO:0000259" key="8">
    <source>
        <dbReference type="PROSITE" id="PS50923"/>
    </source>
</evidence>
<dbReference type="SMART" id="SM00032">
    <property type="entry name" value="CCP"/>
    <property type="match status" value="7"/>
</dbReference>
<organism evidence="9 10">
    <name type="scientific">Betta splendens</name>
    <name type="common">Siamese fighting fish</name>
    <dbReference type="NCBI Taxonomy" id="158456"/>
    <lineage>
        <taxon>Eukaryota</taxon>
        <taxon>Metazoa</taxon>
        <taxon>Chordata</taxon>
        <taxon>Craniata</taxon>
        <taxon>Vertebrata</taxon>
        <taxon>Euteleostomi</taxon>
        <taxon>Actinopterygii</taxon>
        <taxon>Neopterygii</taxon>
        <taxon>Teleostei</taxon>
        <taxon>Neoteleostei</taxon>
        <taxon>Acanthomorphata</taxon>
        <taxon>Anabantaria</taxon>
        <taxon>Anabantiformes</taxon>
        <taxon>Anabantoidei</taxon>
        <taxon>Osphronemidae</taxon>
        <taxon>Betta</taxon>
    </lineage>
</organism>
<keyword evidence="2 7" id="KW-0732">Signal</keyword>
<evidence type="ECO:0000256" key="1">
    <source>
        <dbReference type="ARBA" id="ARBA00022659"/>
    </source>
</evidence>
<dbReference type="Proteomes" id="UP000515150">
    <property type="component" value="Chromosome 7"/>
</dbReference>
<evidence type="ECO:0000313" key="9">
    <source>
        <dbReference type="Proteomes" id="UP000515150"/>
    </source>
</evidence>
<evidence type="ECO:0000256" key="6">
    <source>
        <dbReference type="SAM" id="MobiDB-lite"/>
    </source>
</evidence>
<feature type="domain" description="Sushi" evidence="8">
    <location>
        <begin position="23"/>
        <end position="86"/>
    </location>
</feature>
<dbReference type="Gene3D" id="2.10.70.10">
    <property type="entry name" value="Complement Module, domain 1"/>
    <property type="match status" value="7"/>
</dbReference>
<dbReference type="Pfam" id="PF00084">
    <property type="entry name" value="Sushi"/>
    <property type="match status" value="7"/>
</dbReference>
<dbReference type="PROSITE" id="PS50923">
    <property type="entry name" value="SUSHI"/>
    <property type="match status" value="7"/>
</dbReference>
<accession>A0A6P7N0Y0</accession>
<feature type="domain" description="Sushi" evidence="8">
    <location>
        <begin position="226"/>
        <end position="290"/>
    </location>
</feature>
<feature type="domain" description="Sushi" evidence="8">
    <location>
        <begin position="409"/>
        <end position="468"/>
    </location>
</feature>
<dbReference type="FunFam" id="2.10.70.10:FF:000014">
    <property type="entry name" value="Membrane cofactor protein"/>
    <property type="match status" value="1"/>
</dbReference>
<dbReference type="PANTHER" id="PTHR45656">
    <property type="entry name" value="PROTEIN CBR-CLEC-78"/>
    <property type="match status" value="1"/>
</dbReference>
<reference evidence="10" key="1">
    <citation type="submission" date="2025-08" db="UniProtKB">
        <authorList>
            <consortium name="RefSeq"/>
        </authorList>
    </citation>
    <scope>IDENTIFICATION</scope>
</reference>
<keyword evidence="9" id="KW-1185">Reference proteome</keyword>
<feature type="disulfide bond" evidence="5">
    <location>
        <begin position="261"/>
        <end position="288"/>
    </location>
</feature>
<feature type="domain" description="Sushi" evidence="8">
    <location>
        <begin position="87"/>
        <end position="144"/>
    </location>
</feature>
<feature type="disulfide bond" evidence="5">
    <location>
        <begin position="439"/>
        <end position="466"/>
    </location>
</feature>
<keyword evidence="4 5" id="KW-1015">Disulfide bond</keyword>
<dbReference type="RefSeq" id="XP_029012118.1">
    <property type="nucleotide sequence ID" value="XM_029156285.3"/>
</dbReference>
<feature type="chain" id="PRO_5028021186" evidence="7">
    <location>
        <begin position="20"/>
        <end position="481"/>
    </location>
</feature>
<evidence type="ECO:0000256" key="3">
    <source>
        <dbReference type="ARBA" id="ARBA00022737"/>
    </source>
</evidence>
<sequence>MKSVMWNILALSFVLFASAQVSKRCPPPFAYPHISLDRKFAQKQTFSQGEKVYFNCAEDFTAVRGSRAVQCLESGEWTKLSLKCEKRSCGNAGELSNGQFVYEGESYIGERVKAVCDKGYTLKGLNYLTCKKSGWSGERPTCEVGETTCSAPVVTNSVRARDASIYRVGDNATFTCRQGFTLDGAQQVTCGPDGQWWPGAPRCLPSPDSTTKLADKSPVSGNKPTGGCEVPPAAPNSNAVLTDKYIVMTSFPSGTRVQYMCGAGYVAAGGSRYRMCRNGRWSGLNLKCERKLCGSAGEILNGHFTYTGVEFGDKATAVCDEGFTLVGKATRTCTSHGWDGRVSECEAAACPEPPQVANAVIMDLIEESYTYRTAVRYRCLVGTLIGEKSIVCGADGTWSGSPPTCQAEITCPYPNVPNGVWRAPANDLYRYRETVQFECLSGFVIRGPKSVTCGSSGHWLPKLPECLPGYSGRYWRKPYNG</sequence>
<feature type="region of interest" description="Disordered" evidence="6">
    <location>
        <begin position="208"/>
        <end position="229"/>
    </location>
</feature>
<comment type="caution">
    <text evidence="5">Lacks conserved residue(s) required for the propagation of feature annotation.</text>
</comment>
<proteinExistence type="predicted"/>